<evidence type="ECO:0000256" key="3">
    <source>
        <dbReference type="ARBA" id="ARBA00022747"/>
    </source>
</evidence>
<evidence type="ECO:0000313" key="4">
    <source>
        <dbReference type="EMBL" id="MFM9651750.1"/>
    </source>
</evidence>
<gene>
    <name evidence="4" type="ORF">ACKI1S_37055</name>
</gene>
<dbReference type="Gene3D" id="3.90.120.10">
    <property type="entry name" value="DNA Methylase, subunit A, domain 2"/>
    <property type="match status" value="1"/>
</dbReference>
<keyword evidence="2" id="KW-0808">Transferase</keyword>
<dbReference type="InterPro" id="IPR001525">
    <property type="entry name" value="C5_MeTfrase"/>
</dbReference>
<dbReference type="GO" id="GO:0008168">
    <property type="term" value="F:methyltransferase activity"/>
    <property type="evidence" value="ECO:0007669"/>
    <property type="project" value="UniProtKB-KW"/>
</dbReference>
<dbReference type="Pfam" id="PF00145">
    <property type="entry name" value="DNA_methylase"/>
    <property type="match status" value="1"/>
</dbReference>
<reference evidence="4 5" key="1">
    <citation type="submission" date="2024-12" db="EMBL/GenBank/DDBJ databases">
        <title>Forecasting of Potato common scab and diversities of Pathogenic streptomyces spp. in china.</title>
        <authorList>
            <person name="Handique U."/>
            <person name="Wu J."/>
        </authorList>
    </citation>
    <scope>NUCLEOTIDE SEQUENCE [LARGE SCALE GENOMIC DNA]</scope>
    <source>
        <strain evidence="4 5">ZRIMU1585</strain>
    </source>
</reference>
<proteinExistence type="predicted"/>
<evidence type="ECO:0000256" key="2">
    <source>
        <dbReference type="ARBA" id="ARBA00022679"/>
    </source>
</evidence>
<comment type="caution">
    <text evidence="4">The sequence shown here is derived from an EMBL/GenBank/DDBJ whole genome shotgun (WGS) entry which is preliminary data.</text>
</comment>
<accession>A0ABW9IVT0</accession>
<dbReference type="InterPro" id="IPR029063">
    <property type="entry name" value="SAM-dependent_MTases_sf"/>
</dbReference>
<evidence type="ECO:0000256" key="1">
    <source>
        <dbReference type="ARBA" id="ARBA00022603"/>
    </source>
</evidence>
<dbReference type="EMBL" id="JBJVNE010000023">
    <property type="protein sequence ID" value="MFM9651750.1"/>
    <property type="molecule type" value="Genomic_DNA"/>
</dbReference>
<dbReference type="Proteomes" id="UP001631993">
    <property type="component" value="Unassembled WGS sequence"/>
</dbReference>
<dbReference type="GO" id="GO:0032259">
    <property type="term" value="P:methylation"/>
    <property type="evidence" value="ECO:0007669"/>
    <property type="project" value="UniProtKB-KW"/>
</dbReference>
<organism evidence="4 5">
    <name type="scientific">Streptomyces galilaeus</name>
    <dbReference type="NCBI Taxonomy" id="33899"/>
    <lineage>
        <taxon>Bacteria</taxon>
        <taxon>Bacillati</taxon>
        <taxon>Actinomycetota</taxon>
        <taxon>Actinomycetes</taxon>
        <taxon>Kitasatosporales</taxon>
        <taxon>Streptomycetaceae</taxon>
        <taxon>Streptomyces</taxon>
    </lineage>
</organism>
<evidence type="ECO:0000313" key="5">
    <source>
        <dbReference type="Proteomes" id="UP001631993"/>
    </source>
</evidence>
<keyword evidence="5" id="KW-1185">Reference proteome</keyword>
<dbReference type="SUPFAM" id="SSF53335">
    <property type="entry name" value="S-adenosyl-L-methionine-dependent methyltransferases"/>
    <property type="match status" value="1"/>
</dbReference>
<name>A0ABW9IVT0_STRGJ</name>
<dbReference type="RefSeq" id="WP_369276641.1">
    <property type="nucleotide sequence ID" value="NZ_JBJVMW010000027.1"/>
</dbReference>
<keyword evidence="3" id="KW-0680">Restriction system</keyword>
<protein>
    <submittedName>
        <fullName evidence="4">DNA cytosine methyltransferase</fullName>
    </submittedName>
</protein>
<sequence length="152" mass="16253">MGAAYEELEPNEYRPVSGLAVSALWSSALLGLTKRSALLPYYGNSSTQPVTAPMPTLTTRDRHGLIGYAASLEECRYRMILPREAARAMEFPEDYVFLGDRDQTIEMIGNAVTPNAGRDLVGMVVEALTGQDIALPAHSGPSPAVPVCGEAA</sequence>
<keyword evidence="1 4" id="KW-0489">Methyltransferase</keyword>